<protein>
    <submittedName>
        <fullName evidence="1">Uncharacterized protein</fullName>
    </submittedName>
</protein>
<evidence type="ECO:0000313" key="2">
    <source>
        <dbReference type="Proteomes" id="UP000004893"/>
    </source>
</evidence>
<reference evidence="1" key="1">
    <citation type="submission" date="2009-02" db="EMBL/GenBank/DDBJ databases">
        <authorList>
            <person name="Fulton L."/>
            <person name="Clifton S."/>
            <person name="Fulton B."/>
            <person name="Xu J."/>
            <person name="Minx P."/>
            <person name="Pepin K.H."/>
            <person name="Johnson M."/>
            <person name="Bhonagiri V."/>
            <person name="Nash W.E."/>
            <person name="Mardis E.R."/>
            <person name="Wilson R.K."/>
        </authorList>
    </citation>
    <scope>NUCLEOTIDE SEQUENCE [LARGE SCALE GENOMIC DNA]</scope>
    <source>
        <strain evidence="1">DSM 15053</strain>
    </source>
</reference>
<gene>
    <name evidence="1" type="ORF">CLOHYLEM_04896</name>
</gene>
<keyword evidence="2" id="KW-1185">Reference proteome</keyword>
<sequence length="44" mass="5090">MTGIRQRNKASFGKCDKNKISPYMGVPTSGKIYLFGRKKEYCMR</sequence>
<dbReference type="Proteomes" id="UP000004893">
    <property type="component" value="Unassembled WGS sequence"/>
</dbReference>
<name>C0BYK7_9FIRM</name>
<proteinExistence type="predicted"/>
<organism evidence="1 2">
    <name type="scientific">[Clostridium] hylemonae DSM 15053</name>
    <dbReference type="NCBI Taxonomy" id="553973"/>
    <lineage>
        <taxon>Bacteria</taxon>
        <taxon>Bacillati</taxon>
        <taxon>Bacillota</taxon>
        <taxon>Clostridia</taxon>
        <taxon>Lachnospirales</taxon>
        <taxon>Lachnospiraceae</taxon>
    </lineage>
</organism>
<evidence type="ECO:0000313" key="1">
    <source>
        <dbReference type="EMBL" id="EEG74935.1"/>
    </source>
</evidence>
<dbReference type="EMBL" id="ABYI02000018">
    <property type="protein sequence ID" value="EEG74935.1"/>
    <property type="molecule type" value="Genomic_DNA"/>
</dbReference>
<accession>C0BYK7</accession>
<dbReference type="HOGENOM" id="CLU_3214444_0_0_9"/>
<comment type="caution">
    <text evidence="1">The sequence shown here is derived from an EMBL/GenBank/DDBJ whole genome shotgun (WGS) entry which is preliminary data.</text>
</comment>
<dbReference type="AlphaFoldDB" id="C0BYK7"/>
<dbReference type="STRING" id="553973.CLOHYLEM_04896"/>
<reference evidence="1" key="2">
    <citation type="submission" date="2013-06" db="EMBL/GenBank/DDBJ databases">
        <title>Draft genome sequence of Clostridium hylemonae (DSM 15053).</title>
        <authorList>
            <person name="Sudarsanam P."/>
            <person name="Ley R."/>
            <person name="Guruge J."/>
            <person name="Turnbaugh P.J."/>
            <person name="Mahowald M."/>
            <person name="Liep D."/>
            <person name="Gordon J."/>
        </authorList>
    </citation>
    <scope>NUCLEOTIDE SEQUENCE</scope>
    <source>
        <strain evidence="1">DSM 15053</strain>
    </source>
</reference>